<sequence length="111" mass="13256">MEERFDVLFLEDARTFLASLDEKTRTKILYNIDKARILNDPKLFKKLTNTIWEFRTKYNGSHYRLLAFWDKSDKSETLVISTHGFVKKTDKVSGNELERAEKLRQAYFEEN</sequence>
<accession>A0ABW5M1V3</accession>
<dbReference type="Gene3D" id="3.30.2310.20">
    <property type="entry name" value="RelE-like"/>
    <property type="match status" value="1"/>
</dbReference>
<dbReference type="EMBL" id="JBHULN010000004">
    <property type="protein sequence ID" value="MFD2570624.1"/>
    <property type="molecule type" value="Genomic_DNA"/>
</dbReference>
<evidence type="ECO:0000313" key="2">
    <source>
        <dbReference type="Proteomes" id="UP001597469"/>
    </source>
</evidence>
<name>A0ABW5M1V3_9BACT</name>
<gene>
    <name evidence="1" type="ORF">ACFSUS_08270</name>
</gene>
<comment type="caution">
    <text evidence="1">The sequence shown here is derived from an EMBL/GenBank/DDBJ whole genome shotgun (WGS) entry which is preliminary data.</text>
</comment>
<organism evidence="1 2">
    <name type="scientific">Spirosoma soli</name>
    <dbReference type="NCBI Taxonomy" id="1770529"/>
    <lineage>
        <taxon>Bacteria</taxon>
        <taxon>Pseudomonadati</taxon>
        <taxon>Bacteroidota</taxon>
        <taxon>Cytophagia</taxon>
        <taxon>Cytophagales</taxon>
        <taxon>Cytophagaceae</taxon>
        <taxon>Spirosoma</taxon>
    </lineage>
</organism>
<proteinExistence type="predicted"/>
<dbReference type="InterPro" id="IPR009241">
    <property type="entry name" value="HigB-like"/>
</dbReference>
<dbReference type="Pfam" id="PF05973">
    <property type="entry name" value="Gp49"/>
    <property type="match status" value="1"/>
</dbReference>
<protein>
    <submittedName>
        <fullName evidence="1">Type II toxin-antitoxin system RelE/ParE family toxin</fullName>
    </submittedName>
</protein>
<dbReference type="RefSeq" id="WP_381521462.1">
    <property type="nucleotide sequence ID" value="NZ_JBHULN010000004.1"/>
</dbReference>
<dbReference type="Proteomes" id="UP001597469">
    <property type="component" value="Unassembled WGS sequence"/>
</dbReference>
<reference evidence="2" key="1">
    <citation type="journal article" date="2019" name="Int. J. Syst. Evol. Microbiol.">
        <title>The Global Catalogue of Microorganisms (GCM) 10K type strain sequencing project: providing services to taxonomists for standard genome sequencing and annotation.</title>
        <authorList>
            <consortium name="The Broad Institute Genomics Platform"/>
            <consortium name="The Broad Institute Genome Sequencing Center for Infectious Disease"/>
            <person name="Wu L."/>
            <person name="Ma J."/>
        </authorList>
    </citation>
    <scope>NUCLEOTIDE SEQUENCE [LARGE SCALE GENOMIC DNA]</scope>
    <source>
        <strain evidence="2">KCTC 42805</strain>
    </source>
</reference>
<keyword evidence="2" id="KW-1185">Reference proteome</keyword>
<dbReference type="InterPro" id="IPR035093">
    <property type="entry name" value="RelE/ParE_toxin_dom_sf"/>
</dbReference>
<evidence type="ECO:0000313" key="1">
    <source>
        <dbReference type="EMBL" id="MFD2570624.1"/>
    </source>
</evidence>